<dbReference type="RefSeq" id="WP_005765094.1">
    <property type="nucleotide sequence ID" value="NZ_GG704815.1"/>
</dbReference>
<dbReference type="AlphaFoldDB" id="C9PMD3"/>
<reference evidence="5 6" key="1">
    <citation type="submission" date="2009-10" db="EMBL/GenBank/DDBJ databases">
        <authorList>
            <person name="Muzny D."/>
            <person name="Qin X."/>
            <person name="Deng J."/>
            <person name="Jiang H."/>
            <person name="Liu Y."/>
            <person name="Qu J."/>
            <person name="Song X.-Z."/>
            <person name="Zhang L."/>
            <person name="Thornton R."/>
            <person name="Coyle M."/>
            <person name="Francisco L."/>
            <person name="Jackson L."/>
            <person name="Javaid M."/>
            <person name="Korchina V."/>
            <person name="Kovar C."/>
            <person name="Mata R."/>
            <person name="Mathew T."/>
            <person name="Ngo R."/>
            <person name="Nguyen L."/>
            <person name="Nguyen N."/>
            <person name="Okwuonu G."/>
            <person name="Ongeri F."/>
            <person name="Pham C."/>
            <person name="Simmons D."/>
            <person name="Wilczek-Boney K."/>
            <person name="Hale W."/>
            <person name="Jakkamsetti A."/>
            <person name="Pham P."/>
            <person name="Ruth R."/>
            <person name="San Lucas F."/>
            <person name="Warren J."/>
            <person name="Zhang J."/>
            <person name="Zhao Z."/>
            <person name="Zhou C."/>
            <person name="Zhu D."/>
            <person name="Lee S."/>
            <person name="Bess C."/>
            <person name="Blankenburg K."/>
            <person name="Forbes L."/>
            <person name="Fu Q."/>
            <person name="Gubbala S."/>
            <person name="Hirani K."/>
            <person name="Jayaseelan J.C."/>
            <person name="Lara F."/>
            <person name="Munidasa M."/>
            <person name="Palculict T."/>
            <person name="Patil S."/>
            <person name="Pu L.-L."/>
            <person name="Saada N."/>
            <person name="Tang L."/>
            <person name="Weissenberger G."/>
            <person name="Zhu Y."/>
            <person name="Hemphill L."/>
            <person name="Shang Y."/>
            <person name="Youmans B."/>
            <person name="Ayvaz T."/>
            <person name="Ross M."/>
            <person name="Santibanez J."/>
            <person name="Aqrawi P."/>
            <person name="Gross S."/>
            <person name="Joshi V."/>
            <person name="Fowler G."/>
            <person name="Nazareth L."/>
            <person name="Reid J."/>
            <person name="Worley K."/>
            <person name="Petrosino J."/>
            <person name="Highlander S."/>
            <person name="Gibbs R."/>
        </authorList>
    </citation>
    <scope>NUCLEOTIDE SEQUENCE [LARGE SCALE GENOMIC DNA]</scope>
    <source>
        <strain evidence="5 6">ATCC 43325</strain>
    </source>
</reference>
<comment type="caution">
    <text evidence="5">The sequence shown here is derived from an EMBL/GenBank/DDBJ whole genome shotgun (WGS) entry which is preliminary data.</text>
</comment>
<keyword evidence="4" id="KW-0564">Palmitate</keyword>
<comment type="function">
    <text evidence="4">Part of the outer membrane protein assembly complex, which is involved in assembly and insertion of beta-barrel proteins into the outer membrane.</text>
</comment>
<evidence type="ECO:0000256" key="2">
    <source>
        <dbReference type="ARBA" id="ARBA00023136"/>
    </source>
</evidence>
<evidence type="ECO:0000313" key="6">
    <source>
        <dbReference type="Proteomes" id="UP000005519"/>
    </source>
</evidence>
<keyword evidence="4 5" id="KW-0449">Lipoprotein</keyword>
<organism evidence="5 6">
    <name type="scientific">Pasteurella dagmatis ATCC 43325</name>
    <dbReference type="NCBI Taxonomy" id="667128"/>
    <lineage>
        <taxon>Bacteria</taxon>
        <taxon>Pseudomonadati</taxon>
        <taxon>Pseudomonadota</taxon>
        <taxon>Gammaproteobacteria</taxon>
        <taxon>Pasteurellales</taxon>
        <taxon>Pasteurellaceae</taxon>
        <taxon>Pasteurella</taxon>
    </lineage>
</organism>
<dbReference type="PROSITE" id="PS51257">
    <property type="entry name" value="PROKAR_LIPOPROTEIN"/>
    <property type="match status" value="1"/>
</dbReference>
<dbReference type="GO" id="GO:0009279">
    <property type="term" value="C:cell outer membrane"/>
    <property type="evidence" value="ECO:0007669"/>
    <property type="project" value="UniProtKB-SubCell"/>
</dbReference>
<dbReference type="Gene3D" id="3.30.310.170">
    <property type="entry name" value="Outer membrane protein assembly factor BamC"/>
    <property type="match status" value="1"/>
</dbReference>
<keyword evidence="1 4" id="KW-0732">Signal</keyword>
<dbReference type="OrthoDB" id="5686855at2"/>
<dbReference type="STRING" id="667128.HMPREF0621_0157"/>
<dbReference type="Proteomes" id="UP000005519">
    <property type="component" value="Unassembled WGS sequence"/>
</dbReference>
<dbReference type="Pfam" id="PF06804">
    <property type="entry name" value="Lipoprotein_18"/>
    <property type="match status" value="1"/>
</dbReference>
<protein>
    <recommendedName>
        <fullName evidence="4">Outer membrane protein assembly factor BamC</fullName>
    </recommendedName>
</protein>
<dbReference type="InterPro" id="IPR010653">
    <property type="entry name" value="NlpB/DapX"/>
</dbReference>
<gene>
    <name evidence="5" type="primary">nlpB</name>
    <name evidence="4" type="synonym">bamC</name>
    <name evidence="5" type="ORF">HMPREF0621_0157</name>
</gene>
<name>C9PMD3_9PAST</name>
<dbReference type="HAMAP" id="MF_00924">
    <property type="entry name" value="OM_assembly_BamC"/>
    <property type="match status" value="1"/>
</dbReference>
<keyword evidence="6" id="KW-1185">Reference proteome</keyword>
<dbReference type="InterPro" id="IPR014524">
    <property type="entry name" value="BamC"/>
</dbReference>
<keyword evidence="3 4" id="KW-0998">Cell outer membrane</keyword>
<evidence type="ECO:0000256" key="4">
    <source>
        <dbReference type="HAMAP-Rule" id="MF_00924"/>
    </source>
</evidence>
<evidence type="ECO:0000313" key="5">
    <source>
        <dbReference type="EMBL" id="EEX51353.1"/>
    </source>
</evidence>
<dbReference type="Gene3D" id="3.30.530.50">
    <property type="match status" value="1"/>
</dbReference>
<dbReference type="GO" id="GO:0043165">
    <property type="term" value="P:Gram-negative-bacterium-type cell outer membrane assembly"/>
    <property type="evidence" value="ECO:0007669"/>
    <property type="project" value="UniProtKB-UniRule"/>
</dbReference>
<evidence type="ECO:0000256" key="3">
    <source>
        <dbReference type="ARBA" id="ARBA00023237"/>
    </source>
</evidence>
<comment type="subunit">
    <text evidence="4">Part of the Bam complex.</text>
</comment>
<dbReference type="InterPro" id="IPR042268">
    <property type="entry name" value="BamC_C"/>
</dbReference>
<dbReference type="GO" id="GO:0051205">
    <property type="term" value="P:protein insertion into membrane"/>
    <property type="evidence" value="ECO:0007669"/>
    <property type="project" value="UniProtKB-UniRule"/>
</dbReference>
<dbReference type="HOGENOM" id="CLU_830636_0_0_6"/>
<evidence type="ECO:0000256" key="1">
    <source>
        <dbReference type="ARBA" id="ARBA00022729"/>
    </source>
</evidence>
<comment type="similarity">
    <text evidence="4">Belongs to the BamC family.</text>
</comment>
<proteinExistence type="inferred from homology"/>
<dbReference type="EMBL" id="ACZR01000001">
    <property type="protein sequence ID" value="EEX51353.1"/>
    <property type="molecule type" value="Genomic_DNA"/>
</dbReference>
<keyword evidence="2 4" id="KW-0472">Membrane</keyword>
<sequence>MKNWLLPLALLGTLAACSTSNESKQRANDAYQNSDEALPAFAPLATGGVNLPKADNTYQIPQVKIQRADNVDIRPPESPRAIIQNSVAQFDGERALIAYPNDKKQIYSLEQVARLLTEQGVEYKLTGNKITTGWTGAGRTDDIGNVQLQYDIEQVHSGGYSALFVSVLQAKRDDVIFTPNLKDKQRYTSDRLNQLIGQLNSTYRKQLQDLNNSGFNPIQSALSKDSNGRTALALNATFNHAWVKLGQVLPRLDFEIKDEIIGRGTRKLDYRPVSSSMWWPFSGGEGNILDKGTYFMQLSALGKQSAVVFTDEGGNELTPEKAQALYQALKNALSK</sequence>
<comment type="subcellular location">
    <subcellularLocation>
        <location evidence="4">Cell outer membrane</location>
        <topology evidence="4">Lipid-anchor</topology>
    </subcellularLocation>
</comment>
<accession>C9PMD3</accession>
<dbReference type="PIRSF" id="PIRSF026343">
    <property type="entry name" value="NlpB"/>
    <property type="match status" value="1"/>
</dbReference>